<keyword evidence="2" id="KW-0472">Membrane</keyword>
<accession>K1RU06</accession>
<protein>
    <submittedName>
        <fullName evidence="4">Membrane protein</fullName>
    </submittedName>
</protein>
<dbReference type="InterPro" id="IPR025883">
    <property type="entry name" value="Cadherin-like_domain"/>
</dbReference>
<dbReference type="Pfam" id="PF12733">
    <property type="entry name" value="Cadherin-like"/>
    <property type="match status" value="1"/>
</dbReference>
<evidence type="ECO:0000256" key="1">
    <source>
        <dbReference type="SAM" id="MobiDB-lite"/>
    </source>
</evidence>
<feature type="region of interest" description="Disordered" evidence="1">
    <location>
        <begin position="70"/>
        <end position="106"/>
    </location>
</feature>
<dbReference type="AlphaFoldDB" id="K1RU06"/>
<keyword evidence="2" id="KW-1133">Transmembrane helix</keyword>
<evidence type="ECO:0000313" key="4">
    <source>
        <dbReference type="EMBL" id="EKC48908.1"/>
    </source>
</evidence>
<evidence type="ECO:0000256" key="2">
    <source>
        <dbReference type="SAM" id="Phobius"/>
    </source>
</evidence>
<keyword evidence="2" id="KW-0812">Transmembrane</keyword>
<reference evidence="4" key="1">
    <citation type="journal article" date="2013" name="Environ. Microbiol.">
        <title>Microbiota from the distal guts of lean and obese adolescents exhibit partial functional redundancy besides clear differences in community structure.</title>
        <authorList>
            <person name="Ferrer M."/>
            <person name="Ruiz A."/>
            <person name="Lanza F."/>
            <person name="Haange S.B."/>
            <person name="Oberbach A."/>
            <person name="Till H."/>
            <person name="Bargiela R."/>
            <person name="Campoy C."/>
            <person name="Segura M.T."/>
            <person name="Richter M."/>
            <person name="von Bergen M."/>
            <person name="Seifert J."/>
            <person name="Suarez A."/>
        </authorList>
    </citation>
    <scope>NUCLEOTIDE SEQUENCE</scope>
</reference>
<feature type="compositionally biased region" description="Low complexity" evidence="1">
    <location>
        <begin position="75"/>
        <end position="102"/>
    </location>
</feature>
<comment type="caution">
    <text evidence="4">The sequence shown here is derived from an EMBL/GenBank/DDBJ whole genome shotgun (WGS) entry which is preliminary data.</text>
</comment>
<sequence>MKKRTVIAFIFCSIFLFNPNIVLAHPGRTDGSGCHKCNTNCAKWGLSSGEYHCHSGNAYTNSKGQTFDSDGNLISNSSTSSTNSSSSSNNKTTAPKSSPKSSDNTLKSITIDGESIKISDQMNYKTKNEKINILVETNDSKATSNVDNHSLRVGINTIDIKVTAENGDVKNYSLVVDREKLSNNTNVKILVDDEEINFILGKADVNVSSDTKNLNYKYELEDKTSQVKVDGDKDLKSGENIVTFTVIAEDGTEVKYELKVNKYTKIDETMGAILGLATIGGIGYGSYYFIKKRKKK</sequence>
<dbReference type="NCBIfam" id="NF033223">
    <property type="entry name" value="YHYH_alt"/>
    <property type="match status" value="1"/>
</dbReference>
<proteinExistence type="predicted"/>
<feature type="transmembrane region" description="Helical" evidence="2">
    <location>
        <begin position="270"/>
        <end position="290"/>
    </location>
</feature>
<dbReference type="InterPro" id="IPR047773">
    <property type="entry name" value="YHYH_dom_bact"/>
</dbReference>
<feature type="domain" description="Cadherin-like beta-sandwich-like" evidence="3">
    <location>
        <begin position="204"/>
        <end position="262"/>
    </location>
</feature>
<evidence type="ECO:0000259" key="3">
    <source>
        <dbReference type="Pfam" id="PF12733"/>
    </source>
</evidence>
<organism evidence="4">
    <name type="scientific">human gut metagenome</name>
    <dbReference type="NCBI Taxonomy" id="408170"/>
    <lineage>
        <taxon>unclassified sequences</taxon>
        <taxon>metagenomes</taxon>
        <taxon>organismal metagenomes</taxon>
    </lineage>
</organism>
<dbReference type="EMBL" id="AJWZ01010285">
    <property type="protein sequence ID" value="EKC48908.1"/>
    <property type="molecule type" value="Genomic_DNA"/>
</dbReference>
<name>K1RU06_9ZZZZ</name>
<gene>
    <name evidence="4" type="ORF">OBE_14925</name>
</gene>